<dbReference type="HOGENOM" id="CLU_001859_0_1_14"/>
<dbReference type="AlphaFoldDB" id="W6AAE2"/>
<accession>W6AAE2</accession>
<dbReference type="STRING" id="1276257.SSABA_v1c04010"/>
<dbReference type="Pfam" id="PF00232">
    <property type="entry name" value="Glyco_hydro_1"/>
    <property type="match status" value="1"/>
</dbReference>
<evidence type="ECO:0000313" key="3">
    <source>
        <dbReference type="Proteomes" id="UP000019265"/>
    </source>
</evidence>
<dbReference type="KEGG" id="ssab:SSABA_v1c04010"/>
<name>W6AAE2_9MOLU</name>
<proteinExistence type="inferred from homology"/>
<reference evidence="2 3" key="1">
    <citation type="journal article" date="2014" name="Genome Biol. Evol.">
        <title>Molecular evolution of the substrate utilization strategies and putative virulence factors in mosquito-associated Spiroplasma species.</title>
        <authorList>
            <person name="Chang T.H."/>
            <person name="Lo W.S."/>
            <person name="Ku C."/>
            <person name="Chen L.L."/>
            <person name="Kuo C.H."/>
        </authorList>
    </citation>
    <scope>NUCLEOTIDE SEQUENCE [LARGE SCALE GENOMIC DNA]</scope>
    <source>
        <strain evidence="2">Ar-1343</strain>
    </source>
</reference>
<dbReference type="PANTHER" id="PTHR10353">
    <property type="entry name" value="GLYCOSYL HYDROLASE"/>
    <property type="match status" value="1"/>
</dbReference>
<gene>
    <name evidence="2" type="primary">bgl3</name>
    <name evidence="2" type="ORF">SSABA_v1c04010</name>
</gene>
<dbReference type="eggNOG" id="COG2723">
    <property type="taxonomic scope" value="Bacteria"/>
</dbReference>
<keyword evidence="3" id="KW-1185">Reference proteome</keyword>
<dbReference type="OrthoDB" id="391810at2"/>
<dbReference type="InterPro" id="IPR001360">
    <property type="entry name" value="Glyco_hydro_1"/>
</dbReference>
<dbReference type="SUPFAM" id="SSF51445">
    <property type="entry name" value="(Trans)glycosidases"/>
    <property type="match status" value="1"/>
</dbReference>
<dbReference type="Proteomes" id="UP000019265">
    <property type="component" value="Chromosome"/>
</dbReference>
<dbReference type="PANTHER" id="PTHR10353:SF139">
    <property type="entry name" value="6-PHOSPHO-BETA-GLUCOSIDASE GMUD"/>
    <property type="match status" value="1"/>
</dbReference>
<evidence type="ECO:0000256" key="1">
    <source>
        <dbReference type="RuleBase" id="RU003690"/>
    </source>
</evidence>
<dbReference type="RefSeq" id="WP_051464686.1">
    <property type="nucleotide sequence ID" value="NZ_CP006934.1"/>
</dbReference>
<dbReference type="EMBL" id="CP006934">
    <property type="protein sequence ID" value="AHI53810.1"/>
    <property type="molecule type" value="Genomic_DNA"/>
</dbReference>
<dbReference type="PATRIC" id="fig|1276257.3.peg.411"/>
<evidence type="ECO:0000313" key="2">
    <source>
        <dbReference type="EMBL" id="AHI53810.1"/>
    </source>
</evidence>
<dbReference type="PRINTS" id="PR00131">
    <property type="entry name" value="GLHYDRLASE1"/>
</dbReference>
<protein>
    <submittedName>
        <fullName evidence="2">6-phospho-beta-glucosidase</fullName>
    </submittedName>
</protein>
<dbReference type="Gene3D" id="3.20.20.80">
    <property type="entry name" value="Glycosidases"/>
    <property type="match status" value="1"/>
</dbReference>
<comment type="similarity">
    <text evidence="1">Belongs to the glycosyl hydrolase 1 family.</text>
</comment>
<dbReference type="GO" id="GO:0005829">
    <property type="term" value="C:cytosol"/>
    <property type="evidence" value="ECO:0007669"/>
    <property type="project" value="TreeGrafter"/>
</dbReference>
<dbReference type="GO" id="GO:0016052">
    <property type="term" value="P:carbohydrate catabolic process"/>
    <property type="evidence" value="ECO:0007669"/>
    <property type="project" value="TreeGrafter"/>
</dbReference>
<dbReference type="GO" id="GO:0008422">
    <property type="term" value="F:beta-glucosidase activity"/>
    <property type="evidence" value="ECO:0007669"/>
    <property type="project" value="TreeGrafter"/>
</dbReference>
<sequence>MQEINFTKDFLFGASFSGPQTEGNYSKVNQSNWDKWFMKSPEKFFNEYGPEKLHDLKNNFKNDVALMKATNLSSVRTSIQWSRLIRDFDKNEIDPEGLKFYLDYFKEIKNQGIELHLCLHHFDMPAALEAIGGWKSQVVIDKFVEFAKICFSHFKNFVDKWITFNEPLVIVDSGYVYGYHLPLINDFQISMNVALNLMYANALVIESFRKLNIDSEIGICLNLTPAYPMDKTNPLDVKACEFEHTITNNIFLYPAIKGIIDPKLIKMLNDFQISFEASQSMLLTIKNNTVDFLGVNYYAPVRLTGKSMIGKATSRDFYFKQEIHPDSNINQHRGWEIYGKGLYEIAQWIKEDFNNIRWMVQENGIGVGEEERFMNSGLEVQDDYRINFYKEHLYWLNQAINQGANCFGYHVWTFIDNWSWLNAFKNRYGLYTFDLKTNKRTMKSSGKWFKQLSQEKKLSYSKDEIDSYKKHILKF</sequence>
<dbReference type="InterPro" id="IPR017853">
    <property type="entry name" value="GH"/>
</dbReference>
<organism evidence="2 3">
    <name type="scientific">Spiroplasma sabaudiense Ar-1343</name>
    <dbReference type="NCBI Taxonomy" id="1276257"/>
    <lineage>
        <taxon>Bacteria</taxon>
        <taxon>Bacillati</taxon>
        <taxon>Mycoplasmatota</taxon>
        <taxon>Mollicutes</taxon>
        <taxon>Entomoplasmatales</taxon>
        <taxon>Spiroplasmataceae</taxon>
        <taxon>Spiroplasma</taxon>
    </lineage>
</organism>